<keyword evidence="1" id="KW-0732">Signal</keyword>
<evidence type="ECO:0000313" key="3">
    <source>
        <dbReference type="Proteomes" id="UP000708208"/>
    </source>
</evidence>
<comment type="caution">
    <text evidence="2">The sequence shown here is derived from an EMBL/GenBank/DDBJ whole genome shotgun (WGS) entry which is preliminary data.</text>
</comment>
<proteinExistence type="predicted"/>
<evidence type="ECO:0000313" key="2">
    <source>
        <dbReference type="EMBL" id="CAG7837891.1"/>
    </source>
</evidence>
<evidence type="ECO:0000256" key="1">
    <source>
        <dbReference type="SAM" id="SignalP"/>
    </source>
</evidence>
<dbReference type="Proteomes" id="UP000708208">
    <property type="component" value="Unassembled WGS sequence"/>
</dbReference>
<organism evidence="2 3">
    <name type="scientific">Allacma fusca</name>
    <dbReference type="NCBI Taxonomy" id="39272"/>
    <lineage>
        <taxon>Eukaryota</taxon>
        <taxon>Metazoa</taxon>
        <taxon>Ecdysozoa</taxon>
        <taxon>Arthropoda</taxon>
        <taxon>Hexapoda</taxon>
        <taxon>Collembola</taxon>
        <taxon>Symphypleona</taxon>
        <taxon>Sminthuridae</taxon>
        <taxon>Allacma</taxon>
    </lineage>
</organism>
<dbReference type="EMBL" id="CAJVCH010571575">
    <property type="protein sequence ID" value="CAG7837891.1"/>
    <property type="molecule type" value="Genomic_DNA"/>
</dbReference>
<sequence length="66" mass="6826">MSGKILAILALLALVLIMVNLGQSSPSTGPCPPGPCLPSGARCECNDQCCEYYPICRGLTGPKTCV</sequence>
<dbReference type="AlphaFoldDB" id="A0A8J2MG66"/>
<name>A0A8J2MG66_9HEXA</name>
<gene>
    <name evidence="2" type="ORF">AFUS01_LOCUS46928</name>
</gene>
<accession>A0A8J2MG66</accession>
<keyword evidence="3" id="KW-1185">Reference proteome</keyword>
<feature type="signal peptide" evidence="1">
    <location>
        <begin position="1"/>
        <end position="24"/>
    </location>
</feature>
<protein>
    <submittedName>
        <fullName evidence="2">Uncharacterized protein</fullName>
    </submittedName>
</protein>
<reference evidence="2" key="1">
    <citation type="submission" date="2021-06" db="EMBL/GenBank/DDBJ databases">
        <authorList>
            <person name="Hodson N. C."/>
            <person name="Mongue J. A."/>
            <person name="Jaron S. K."/>
        </authorList>
    </citation>
    <scope>NUCLEOTIDE SEQUENCE</scope>
</reference>
<feature type="chain" id="PRO_5035273984" evidence="1">
    <location>
        <begin position="25"/>
        <end position="66"/>
    </location>
</feature>